<evidence type="ECO:0000256" key="1">
    <source>
        <dbReference type="SAM" id="Phobius"/>
    </source>
</evidence>
<dbReference type="Proteomes" id="UP000540656">
    <property type="component" value="Unassembled WGS sequence"/>
</dbReference>
<keyword evidence="1" id="KW-0472">Membrane</keyword>
<feature type="transmembrane region" description="Helical" evidence="1">
    <location>
        <begin position="12"/>
        <end position="36"/>
    </location>
</feature>
<feature type="transmembrane region" description="Helical" evidence="1">
    <location>
        <begin position="71"/>
        <end position="90"/>
    </location>
</feature>
<feature type="transmembrane region" description="Helical" evidence="1">
    <location>
        <begin position="42"/>
        <end position="59"/>
    </location>
</feature>
<gene>
    <name evidence="2" type="ORF">BJ980_001544</name>
</gene>
<reference evidence="2 3" key="1">
    <citation type="submission" date="2020-07" db="EMBL/GenBank/DDBJ databases">
        <title>Sequencing the genomes of 1000 actinobacteria strains.</title>
        <authorList>
            <person name="Klenk H.-P."/>
        </authorList>
    </citation>
    <scope>NUCLEOTIDE SEQUENCE [LARGE SCALE GENOMIC DNA]</scope>
    <source>
        <strain evidence="2 3">DSM 23819</strain>
    </source>
</reference>
<sequence>MSDSPSAPATVSWPIATMMALLVPALVFWTFLLFALGLSDTLSLAMACIGWLAVGGLLFRIGQRRARSWGLGLLAGALACLPWALVPGLVT</sequence>
<keyword evidence="3" id="KW-1185">Reference proteome</keyword>
<evidence type="ECO:0000313" key="2">
    <source>
        <dbReference type="EMBL" id="NYG58621.1"/>
    </source>
</evidence>
<name>A0A7Y9S000_9ACTN</name>
<organism evidence="2 3">
    <name type="scientific">Nocardioides daedukensis</name>
    <dbReference type="NCBI Taxonomy" id="634462"/>
    <lineage>
        <taxon>Bacteria</taxon>
        <taxon>Bacillati</taxon>
        <taxon>Actinomycetota</taxon>
        <taxon>Actinomycetes</taxon>
        <taxon>Propionibacteriales</taxon>
        <taxon>Nocardioidaceae</taxon>
        <taxon>Nocardioides</taxon>
    </lineage>
</organism>
<dbReference type="RefSeq" id="WP_179501769.1">
    <property type="nucleotide sequence ID" value="NZ_JACCAA010000001.1"/>
</dbReference>
<protein>
    <submittedName>
        <fullName evidence="2">Uncharacterized protein</fullName>
    </submittedName>
</protein>
<proteinExistence type="predicted"/>
<dbReference type="AlphaFoldDB" id="A0A7Y9S000"/>
<keyword evidence="1" id="KW-1133">Transmembrane helix</keyword>
<keyword evidence="1" id="KW-0812">Transmembrane</keyword>
<dbReference type="EMBL" id="JACCAA010000001">
    <property type="protein sequence ID" value="NYG58621.1"/>
    <property type="molecule type" value="Genomic_DNA"/>
</dbReference>
<accession>A0A7Y9S000</accession>
<comment type="caution">
    <text evidence="2">The sequence shown here is derived from an EMBL/GenBank/DDBJ whole genome shotgun (WGS) entry which is preliminary data.</text>
</comment>
<evidence type="ECO:0000313" key="3">
    <source>
        <dbReference type="Proteomes" id="UP000540656"/>
    </source>
</evidence>